<evidence type="ECO:0000313" key="3">
    <source>
        <dbReference type="EMBL" id="KAH3674393.1"/>
    </source>
</evidence>
<comment type="caution">
    <text evidence="3">The sequence shown here is derived from an EMBL/GenBank/DDBJ whole genome shotgun (WGS) entry which is preliminary data.</text>
</comment>
<dbReference type="InterPro" id="IPR025527">
    <property type="entry name" value="HUWE1/Rev1_UBM"/>
</dbReference>
<protein>
    <submittedName>
        <fullName evidence="3">Uncharacterized protein</fullName>
    </submittedName>
</protein>
<feature type="region of interest" description="Disordered" evidence="2">
    <location>
        <begin position="36"/>
        <end position="77"/>
    </location>
</feature>
<evidence type="ECO:0000313" key="4">
    <source>
        <dbReference type="Proteomes" id="UP000774326"/>
    </source>
</evidence>
<name>A0A9P8PLK2_WICPI</name>
<gene>
    <name evidence="3" type="ORF">WICPIJ_009564</name>
</gene>
<evidence type="ECO:0000256" key="2">
    <source>
        <dbReference type="SAM" id="MobiDB-lite"/>
    </source>
</evidence>
<keyword evidence="1" id="KW-0808">Transferase</keyword>
<dbReference type="OrthoDB" id="8068875at2759"/>
<feature type="non-terminal residue" evidence="3">
    <location>
        <position position="116"/>
    </location>
</feature>
<proteinExistence type="predicted"/>
<dbReference type="Pfam" id="PF14377">
    <property type="entry name" value="UBM"/>
    <property type="match status" value="1"/>
</dbReference>
<accession>A0A9P8PLK2</accession>
<dbReference type="GO" id="GO:0016740">
    <property type="term" value="F:transferase activity"/>
    <property type="evidence" value="ECO:0007669"/>
    <property type="project" value="UniProtKB-KW"/>
</dbReference>
<feature type="non-terminal residue" evidence="3">
    <location>
        <position position="1"/>
    </location>
</feature>
<evidence type="ECO:0000256" key="1">
    <source>
        <dbReference type="ARBA" id="ARBA00022679"/>
    </source>
</evidence>
<reference evidence="3" key="2">
    <citation type="submission" date="2021-01" db="EMBL/GenBank/DDBJ databases">
        <authorList>
            <person name="Schikora-Tamarit M.A."/>
        </authorList>
    </citation>
    <scope>NUCLEOTIDE SEQUENCE</scope>
    <source>
        <strain evidence="3">CBS2887</strain>
    </source>
</reference>
<dbReference type="EMBL" id="JAEUBG010005510">
    <property type="protein sequence ID" value="KAH3674393.1"/>
    <property type="molecule type" value="Genomic_DNA"/>
</dbReference>
<organism evidence="3 4">
    <name type="scientific">Wickerhamomyces pijperi</name>
    <name type="common">Yeast</name>
    <name type="synonym">Pichia pijperi</name>
    <dbReference type="NCBI Taxonomy" id="599730"/>
    <lineage>
        <taxon>Eukaryota</taxon>
        <taxon>Fungi</taxon>
        <taxon>Dikarya</taxon>
        <taxon>Ascomycota</taxon>
        <taxon>Saccharomycotina</taxon>
        <taxon>Saccharomycetes</taxon>
        <taxon>Phaffomycetales</taxon>
        <taxon>Wickerhamomycetaceae</taxon>
        <taxon>Wickerhamomyces</taxon>
    </lineage>
</organism>
<reference evidence="3" key="1">
    <citation type="journal article" date="2021" name="Open Biol.">
        <title>Shared evolutionary footprints suggest mitochondrial oxidative damage underlies multiple complex I losses in fungi.</title>
        <authorList>
            <person name="Schikora-Tamarit M.A."/>
            <person name="Marcet-Houben M."/>
            <person name="Nosek J."/>
            <person name="Gabaldon T."/>
        </authorList>
    </citation>
    <scope>NUCLEOTIDE SEQUENCE</scope>
    <source>
        <strain evidence="3">CBS2887</strain>
    </source>
</reference>
<dbReference type="AlphaFoldDB" id="A0A9P8PLK2"/>
<keyword evidence="4" id="KW-1185">Reference proteome</keyword>
<dbReference type="Proteomes" id="UP000774326">
    <property type="component" value="Unassembled WGS sequence"/>
</dbReference>
<sequence>ETVALFYGKNATKYACRVIPSIVNRIFDKSMKIAAEEKRKEEEKQEKIRKAAEEKEAKRREEEELAAKARAEQQQEDDVVHDPIYVTIAGREVDISETDIDPEYLQALPEDVREEV</sequence>